<dbReference type="InParanoid" id="A0A2J6SIR4"/>
<name>A0A2J6SIR4_9HELO</name>
<accession>A0A2J6SIR4</accession>
<dbReference type="EMBL" id="KZ613913">
    <property type="protein sequence ID" value="PMD50654.1"/>
    <property type="molecule type" value="Genomic_DNA"/>
</dbReference>
<proteinExistence type="predicted"/>
<sequence>MQEDKAVGIARLKQKINSWVSLVINSDGVARTALKYGVSQNYAVIVPSVEEHAIKMAYPVASLFEFKNVGTEKSGGYRYLTYQTRKVFDVVAVERTEKRGTERCFAYSQDDLSQGFG</sequence>
<gene>
    <name evidence="1" type="ORF">K444DRAFT_638001</name>
</gene>
<dbReference type="RefSeq" id="XP_024727558.1">
    <property type="nucleotide sequence ID" value="XM_024884199.1"/>
</dbReference>
<evidence type="ECO:0000313" key="2">
    <source>
        <dbReference type="Proteomes" id="UP000235371"/>
    </source>
</evidence>
<protein>
    <submittedName>
        <fullName evidence="1">Uncharacterized protein</fullName>
    </submittedName>
</protein>
<dbReference type="Proteomes" id="UP000235371">
    <property type="component" value="Unassembled WGS sequence"/>
</dbReference>
<organism evidence="1 2">
    <name type="scientific">Hyaloscypha bicolor E</name>
    <dbReference type="NCBI Taxonomy" id="1095630"/>
    <lineage>
        <taxon>Eukaryota</taxon>
        <taxon>Fungi</taxon>
        <taxon>Dikarya</taxon>
        <taxon>Ascomycota</taxon>
        <taxon>Pezizomycotina</taxon>
        <taxon>Leotiomycetes</taxon>
        <taxon>Helotiales</taxon>
        <taxon>Hyaloscyphaceae</taxon>
        <taxon>Hyaloscypha</taxon>
        <taxon>Hyaloscypha bicolor</taxon>
    </lineage>
</organism>
<reference evidence="1 2" key="1">
    <citation type="submission" date="2016-04" db="EMBL/GenBank/DDBJ databases">
        <title>A degradative enzymes factory behind the ericoid mycorrhizal symbiosis.</title>
        <authorList>
            <consortium name="DOE Joint Genome Institute"/>
            <person name="Martino E."/>
            <person name="Morin E."/>
            <person name="Grelet G."/>
            <person name="Kuo A."/>
            <person name="Kohler A."/>
            <person name="Daghino S."/>
            <person name="Barry K."/>
            <person name="Choi C."/>
            <person name="Cichocki N."/>
            <person name="Clum A."/>
            <person name="Copeland A."/>
            <person name="Hainaut M."/>
            <person name="Haridas S."/>
            <person name="Labutti K."/>
            <person name="Lindquist E."/>
            <person name="Lipzen A."/>
            <person name="Khouja H.-R."/>
            <person name="Murat C."/>
            <person name="Ohm R."/>
            <person name="Olson A."/>
            <person name="Spatafora J."/>
            <person name="Veneault-Fourrey C."/>
            <person name="Henrissat B."/>
            <person name="Grigoriev I."/>
            <person name="Martin F."/>
            <person name="Perotto S."/>
        </authorList>
    </citation>
    <scope>NUCLEOTIDE SEQUENCE [LARGE SCALE GENOMIC DNA]</scope>
    <source>
        <strain evidence="1 2">E</strain>
    </source>
</reference>
<keyword evidence="2" id="KW-1185">Reference proteome</keyword>
<dbReference type="GeneID" id="36592276"/>
<dbReference type="AlphaFoldDB" id="A0A2J6SIR4"/>
<evidence type="ECO:0000313" key="1">
    <source>
        <dbReference type="EMBL" id="PMD50654.1"/>
    </source>
</evidence>